<organism evidence="1 2">
    <name type="scientific">Cerasicoccus arenae</name>
    <dbReference type="NCBI Taxonomy" id="424488"/>
    <lineage>
        <taxon>Bacteria</taxon>
        <taxon>Pseudomonadati</taxon>
        <taxon>Verrucomicrobiota</taxon>
        <taxon>Opitutia</taxon>
        <taxon>Puniceicoccales</taxon>
        <taxon>Cerasicoccaceae</taxon>
        <taxon>Cerasicoccus</taxon>
    </lineage>
</organism>
<gene>
    <name evidence="1" type="ORF">GCM10007047_10060</name>
</gene>
<dbReference type="AlphaFoldDB" id="A0A8J3DAQ9"/>
<reference evidence="1" key="2">
    <citation type="submission" date="2020-09" db="EMBL/GenBank/DDBJ databases">
        <authorList>
            <person name="Sun Q."/>
            <person name="Kim S."/>
        </authorList>
    </citation>
    <scope>NUCLEOTIDE SEQUENCE</scope>
    <source>
        <strain evidence="1">KCTC 12870</strain>
    </source>
</reference>
<sequence>MIRIRRTSIRSLIATDSALVCFLGYTQGDERHVIRGLAVIRPPNDSPVFAQAAEQAARYATEIRASSVFGFWLKLRDAMMSWRKANDKTEASIAFGLALVERALVDAFCRGQQMSFTDCLRQNTLRIDLGKLCKPLAGKKPAELLQPIQPRLNIQLLIAADTEFSVFTDALAQGIRHFQFGLSGHPSVDIARLIAFSERLDRLEGVYSVSLEGNAAFATTTDLRVLWDDMSAASELKKFCRRIGYIEQPFSVEESLGNAVVALFAEWPNRPPILIDEADNAPGACARSFEWGYAGAVFRADRGLIPSIVDACLLGARRDREPVGKWTVAAGPLTTGHPLALLPELAACAALGLTSVTAQPEIFQPNVVELPEAWKADILQAHSETFDSEFRLLQNDGVLSLGDEISESPFGCHCEIDATALAHV</sequence>
<dbReference type="EMBL" id="BMXG01000005">
    <property type="protein sequence ID" value="GHB96268.1"/>
    <property type="molecule type" value="Genomic_DNA"/>
</dbReference>
<protein>
    <submittedName>
        <fullName evidence="1">Mandelate racemase</fullName>
    </submittedName>
</protein>
<evidence type="ECO:0000313" key="2">
    <source>
        <dbReference type="Proteomes" id="UP000642829"/>
    </source>
</evidence>
<dbReference type="Proteomes" id="UP000642829">
    <property type="component" value="Unassembled WGS sequence"/>
</dbReference>
<reference evidence="1" key="1">
    <citation type="journal article" date="2014" name="Int. J. Syst. Evol. Microbiol.">
        <title>Complete genome sequence of Corynebacterium casei LMG S-19264T (=DSM 44701T), isolated from a smear-ripened cheese.</title>
        <authorList>
            <consortium name="US DOE Joint Genome Institute (JGI-PGF)"/>
            <person name="Walter F."/>
            <person name="Albersmeier A."/>
            <person name="Kalinowski J."/>
            <person name="Ruckert C."/>
        </authorList>
    </citation>
    <scope>NUCLEOTIDE SEQUENCE</scope>
    <source>
        <strain evidence="1">KCTC 12870</strain>
    </source>
</reference>
<dbReference type="RefSeq" id="WP_189512508.1">
    <property type="nucleotide sequence ID" value="NZ_BMXG01000005.1"/>
</dbReference>
<comment type="caution">
    <text evidence="1">The sequence shown here is derived from an EMBL/GenBank/DDBJ whole genome shotgun (WGS) entry which is preliminary data.</text>
</comment>
<accession>A0A8J3DAQ9</accession>
<proteinExistence type="predicted"/>
<evidence type="ECO:0000313" key="1">
    <source>
        <dbReference type="EMBL" id="GHB96268.1"/>
    </source>
</evidence>
<name>A0A8J3DAQ9_9BACT</name>
<keyword evidence="2" id="KW-1185">Reference proteome</keyword>